<protein>
    <recommendedName>
        <fullName evidence="3">Protein kinase domain-containing protein</fullName>
    </recommendedName>
</protein>
<sequence length="339" mass="38340">MARTVIRLELRPAPGSRPADLFNKILQLRAKIPYEQRFYFEIRNSRILVEQIDKNTVVLLTKGFGDALNPDSDPPLKYYTDEDHMCNLIGNHPRLVRFLGRDPWTALPTLEKPSATLAGFLEEHHSTIGSGSGNGNGRLYLTAPYRPLIFQWALQLLTGLSFVHSKDVILGDLHKYTCWLQSPGSLSILGFLDAVYMEPTQAIKYTNDTWGTEYNFPFHPCLISGKGTGPGGRWDRDMATIQTDLFLWASLLYELLTGSWPARGRVLDDVKAILTHKLWPKLDEEDLDEIARKCWDYEYVNADEVKRDLGKFLAGKGWEVEGVEGDEIKGLDIAQILAS</sequence>
<name>A0ABR4GTL5_9EURO</name>
<proteinExistence type="predicted"/>
<dbReference type="Proteomes" id="UP001610334">
    <property type="component" value="Unassembled WGS sequence"/>
</dbReference>
<comment type="caution">
    <text evidence="1">The sequence shown here is derived from an EMBL/GenBank/DDBJ whole genome shotgun (WGS) entry which is preliminary data.</text>
</comment>
<dbReference type="EMBL" id="JBFXLT010000185">
    <property type="protein sequence ID" value="KAL2802413.1"/>
    <property type="molecule type" value="Genomic_DNA"/>
</dbReference>
<dbReference type="InterPro" id="IPR011009">
    <property type="entry name" value="Kinase-like_dom_sf"/>
</dbReference>
<organism evidence="1 2">
    <name type="scientific">Aspergillus granulosus</name>
    <dbReference type="NCBI Taxonomy" id="176169"/>
    <lineage>
        <taxon>Eukaryota</taxon>
        <taxon>Fungi</taxon>
        <taxon>Dikarya</taxon>
        <taxon>Ascomycota</taxon>
        <taxon>Pezizomycotina</taxon>
        <taxon>Eurotiomycetes</taxon>
        <taxon>Eurotiomycetidae</taxon>
        <taxon>Eurotiales</taxon>
        <taxon>Aspergillaceae</taxon>
        <taxon>Aspergillus</taxon>
        <taxon>Aspergillus subgen. Nidulantes</taxon>
    </lineage>
</organism>
<dbReference type="Gene3D" id="1.10.510.10">
    <property type="entry name" value="Transferase(Phosphotransferase) domain 1"/>
    <property type="match status" value="1"/>
</dbReference>
<accession>A0ABR4GTL5</accession>
<evidence type="ECO:0000313" key="1">
    <source>
        <dbReference type="EMBL" id="KAL2802413.1"/>
    </source>
</evidence>
<gene>
    <name evidence="1" type="ORF">BJX63DRAFT_426088</name>
</gene>
<evidence type="ECO:0000313" key="2">
    <source>
        <dbReference type="Proteomes" id="UP001610334"/>
    </source>
</evidence>
<reference evidence="1 2" key="1">
    <citation type="submission" date="2024-07" db="EMBL/GenBank/DDBJ databases">
        <title>Section-level genome sequencing and comparative genomics of Aspergillus sections Usti and Cavernicolus.</title>
        <authorList>
            <consortium name="Lawrence Berkeley National Laboratory"/>
            <person name="Nybo J.L."/>
            <person name="Vesth T.C."/>
            <person name="Theobald S."/>
            <person name="Frisvad J.C."/>
            <person name="Larsen T.O."/>
            <person name="Kjaerboelling I."/>
            <person name="Rothschild-Mancinelli K."/>
            <person name="Lyhne E.K."/>
            <person name="Kogle M.E."/>
            <person name="Barry K."/>
            <person name="Clum A."/>
            <person name="Na H."/>
            <person name="Ledsgaard L."/>
            <person name="Lin J."/>
            <person name="Lipzen A."/>
            <person name="Kuo A."/>
            <person name="Riley R."/>
            <person name="Mondo S."/>
            <person name="Labutti K."/>
            <person name="Haridas S."/>
            <person name="Pangalinan J."/>
            <person name="Salamov A.A."/>
            <person name="Simmons B.A."/>
            <person name="Magnuson J.K."/>
            <person name="Chen J."/>
            <person name="Drula E."/>
            <person name="Henrissat B."/>
            <person name="Wiebenga A."/>
            <person name="Lubbers R.J."/>
            <person name="Gomes A.C."/>
            <person name="Makela M.R."/>
            <person name="Stajich J."/>
            <person name="Grigoriev I.V."/>
            <person name="Mortensen U.H."/>
            <person name="De Vries R.P."/>
            <person name="Baker S.E."/>
            <person name="Andersen M.R."/>
        </authorList>
    </citation>
    <scope>NUCLEOTIDE SEQUENCE [LARGE SCALE GENOMIC DNA]</scope>
    <source>
        <strain evidence="1 2">CBS 588.65</strain>
    </source>
</reference>
<evidence type="ECO:0008006" key="3">
    <source>
        <dbReference type="Google" id="ProtNLM"/>
    </source>
</evidence>
<dbReference type="SUPFAM" id="SSF56112">
    <property type="entry name" value="Protein kinase-like (PK-like)"/>
    <property type="match status" value="1"/>
</dbReference>
<keyword evidence="2" id="KW-1185">Reference proteome</keyword>